<dbReference type="RefSeq" id="WP_078736517.1">
    <property type="nucleotide sequence ID" value="NZ_FUXE01000004.1"/>
</dbReference>
<dbReference type="OrthoDB" id="329806at2"/>
<dbReference type="SUPFAM" id="SSF51735">
    <property type="entry name" value="NAD(P)-binding Rossmann-fold domains"/>
    <property type="match status" value="1"/>
</dbReference>
<dbReference type="InterPro" id="IPR036291">
    <property type="entry name" value="NAD(P)-bd_dom_sf"/>
</dbReference>
<proteinExistence type="inferred from homology"/>
<gene>
    <name evidence="3" type="ORF">SAMN02745171_00559</name>
</gene>
<comment type="similarity">
    <text evidence="1">Belongs to the NAD(P)-dependent epimerase/dehydratase family.</text>
</comment>
<evidence type="ECO:0000256" key="1">
    <source>
        <dbReference type="ARBA" id="ARBA00007637"/>
    </source>
</evidence>
<keyword evidence="4" id="KW-1185">Reference proteome</keyword>
<dbReference type="Gene3D" id="3.40.50.720">
    <property type="entry name" value="NAD(P)-binding Rossmann-like Domain"/>
    <property type="match status" value="1"/>
</dbReference>
<dbReference type="InterPro" id="IPR001509">
    <property type="entry name" value="Epimerase_deHydtase"/>
</dbReference>
<organism evidence="3 4">
    <name type="scientific">Porphyromonas circumdentaria</name>
    <dbReference type="NCBI Taxonomy" id="29524"/>
    <lineage>
        <taxon>Bacteria</taxon>
        <taxon>Pseudomonadati</taxon>
        <taxon>Bacteroidota</taxon>
        <taxon>Bacteroidia</taxon>
        <taxon>Bacteroidales</taxon>
        <taxon>Porphyromonadaceae</taxon>
        <taxon>Porphyromonas</taxon>
    </lineage>
</organism>
<protein>
    <submittedName>
        <fullName evidence="3">Nucleoside-diphosphate-sugar epimerase</fullName>
    </submittedName>
</protein>
<dbReference type="PANTHER" id="PTHR43000">
    <property type="entry name" value="DTDP-D-GLUCOSE 4,6-DEHYDRATASE-RELATED"/>
    <property type="match status" value="1"/>
</dbReference>
<dbReference type="Proteomes" id="UP000190121">
    <property type="component" value="Unassembled WGS sequence"/>
</dbReference>
<feature type="domain" description="NAD-dependent epimerase/dehydratase" evidence="2">
    <location>
        <begin position="6"/>
        <end position="227"/>
    </location>
</feature>
<dbReference type="CDD" id="cd08946">
    <property type="entry name" value="SDR_e"/>
    <property type="match status" value="1"/>
</dbReference>
<evidence type="ECO:0000259" key="2">
    <source>
        <dbReference type="Pfam" id="PF01370"/>
    </source>
</evidence>
<dbReference type="EMBL" id="FUXE01000004">
    <property type="protein sequence ID" value="SJZ59040.1"/>
    <property type="molecule type" value="Genomic_DNA"/>
</dbReference>
<reference evidence="4" key="1">
    <citation type="submission" date="2017-02" db="EMBL/GenBank/DDBJ databases">
        <authorList>
            <person name="Varghese N."/>
            <person name="Submissions S."/>
        </authorList>
    </citation>
    <scope>NUCLEOTIDE SEQUENCE [LARGE SCALE GENOMIC DNA]</scope>
    <source>
        <strain evidence="4">ATCC 51356</strain>
    </source>
</reference>
<sequence length="342" mass="39014">MKKKRVLVTGASGTVGYEVLKQLVAQSMCFDVTVFDIETPKSRHALEPFRDRVRLVYGDVTQSNQLVTVCRGVDYVIHLAAVIPPLAYENRQLAQRVNVEGTRDLISNLESYSPNAFFAYGSSISVYGDRVQDPWIRVTDPLKPSERDYYAVTKVAAEKIVRGSKLRWTIFRLAAIMGAQNHKMGSLMYRMPLGTPIEIISPEDTARAFVNALQQVDLLEGKIFNLGGGAENRIFFRDLLVNNFRLFGLGKFNLPAKAFAEKNFHCAYYADGDELESILHFRRDNLASYWKRVEDSIPAWQYVLMRLVAPLVKKVWLFKSEPWQAYKTGNVKEIRHFFRGVS</sequence>
<dbReference type="STRING" id="29524.SAMN02745171_00559"/>
<dbReference type="AlphaFoldDB" id="A0A1T4LWB4"/>
<evidence type="ECO:0000313" key="3">
    <source>
        <dbReference type="EMBL" id="SJZ59040.1"/>
    </source>
</evidence>
<name>A0A1T4LWB4_9PORP</name>
<accession>A0A1T4LWB4</accession>
<evidence type="ECO:0000313" key="4">
    <source>
        <dbReference type="Proteomes" id="UP000190121"/>
    </source>
</evidence>
<dbReference type="Pfam" id="PF01370">
    <property type="entry name" value="Epimerase"/>
    <property type="match status" value="1"/>
</dbReference>